<feature type="transmembrane region" description="Helical" evidence="2">
    <location>
        <begin position="23"/>
        <end position="41"/>
    </location>
</feature>
<keyword evidence="2" id="KW-0812">Transmembrane</keyword>
<protein>
    <submittedName>
        <fullName evidence="3">Uncharacterized protein</fullName>
    </submittedName>
</protein>
<feature type="compositionally biased region" description="Low complexity" evidence="1">
    <location>
        <begin position="424"/>
        <end position="445"/>
    </location>
</feature>
<name>A0A1Y1WWF3_9FUNG</name>
<gene>
    <name evidence="3" type="ORF">BCR32DRAFT_295351</name>
</gene>
<feature type="transmembrane region" description="Helical" evidence="2">
    <location>
        <begin position="129"/>
        <end position="152"/>
    </location>
</feature>
<keyword evidence="2" id="KW-1133">Transmembrane helix</keyword>
<feature type="compositionally biased region" description="Low complexity" evidence="1">
    <location>
        <begin position="366"/>
        <end position="376"/>
    </location>
</feature>
<feature type="region of interest" description="Disordered" evidence="1">
    <location>
        <begin position="366"/>
        <end position="389"/>
    </location>
</feature>
<reference evidence="3 4" key="2">
    <citation type="submission" date="2016-08" db="EMBL/GenBank/DDBJ databases">
        <title>Pervasive Adenine N6-methylation of Active Genes in Fungi.</title>
        <authorList>
            <consortium name="DOE Joint Genome Institute"/>
            <person name="Mondo S.J."/>
            <person name="Dannebaum R.O."/>
            <person name="Kuo R.C."/>
            <person name="Labutti K."/>
            <person name="Haridas S."/>
            <person name="Kuo A."/>
            <person name="Salamov A."/>
            <person name="Ahrendt S.R."/>
            <person name="Lipzen A."/>
            <person name="Sullivan W."/>
            <person name="Andreopoulos W.B."/>
            <person name="Clum A."/>
            <person name="Lindquist E."/>
            <person name="Daum C."/>
            <person name="Ramamoorthy G.K."/>
            <person name="Gryganskyi A."/>
            <person name="Culley D."/>
            <person name="Magnuson J.K."/>
            <person name="James T.Y."/>
            <person name="O'Malley M.A."/>
            <person name="Stajich J.E."/>
            <person name="Spatafora J.W."/>
            <person name="Visel A."/>
            <person name="Grigoriev I.V."/>
        </authorList>
    </citation>
    <scope>NUCLEOTIDE SEQUENCE [LARGE SCALE GENOMIC DNA]</scope>
    <source>
        <strain evidence="3 4">S4</strain>
    </source>
</reference>
<reference evidence="3 4" key="1">
    <citation type="submission" date="2016-08" db="EMBL/GenBank/DDBJ databases">
        <title>A Parts List for Fungal Cellulosomes Revealed by Comparative Genomics.</title>
        <authorList>
            <consortium name="DOE Joint Genome Institute"/>
            <person name="Haitjema C.H."/>
            <person name="Gilmore S.P."/>
            <person name="Henske J.K."/>
            <person name="Solomon K.V."/>
            <person name="De Groot R."/>
            <person name="Kuo A."/>
            <person name="Mondo S.J."/>
            <person name="Salamov A.A."/>
            <person name="Labutti K."/>
            <person name="Zhao Z."/>
            <person name="Chiniquy J."/>
            <person name="Barry K."/>
            <person name="Brewer H.M."/>
            <person name="Purvine S.O."/>
            <person name="Wright A.T."/>
            <person name="Boxma B."/>
            <person name="Van Alen T."/>
            <person name="Hackstein J.H."/>
            <person name="Baker S.E."/>
            <person name="Grigoriev I.V."/>
            <person name="O'Malley M.A."/>
        </authorList>
    </citation>
    <scope>NUCLEOTIDE SEQUENCE [LARGE SCALE GENOMIC DNA]</scope>
    <source>
        <strain evidence="3 4">S4</strain>
    </source>
</reference>
<accession>A0A1Y1WWF3</accession>
<feature type="transmembrane region" description="Helical" evidence="2">
    <location>
        <begin position="94"/>
        <end position="117"/>
    </location>
</feature>
<evidence type="ECO:0000256" key="2">
    <source>
        <dbReference type="SAM" id="Phobius"/>
    </source>
</evidence>
<feature type="compositionally biased region" description="Low complexity" evidence="1">
    <location>
        <begin position="510"/>
        <end position="534"/>
    </location>
</feature>
<feature type="compositionally biased region" description="Low complexity" evidence="1">
    <location>
        <begin position="487"/>
        <end position="501"/>
    </location>
</feature>
<sequence>MYDLIRHSENYIDNIYDTHQDTWLSYITSKFFPWLCLVLLINGKNFKNQEIIIVFLHWFLKSTGNLLEGVGYLLPVSEYEKIHNYWPYNANRWLIGKAIASVFLISGEIIGDLYMYIRTRALTPPDNKKVNIVFIVCFVYNTVKIIEIYSFFSIVPADCRSIDENGKAINKLLPYAVIWWVSVMISSVTCFFYNLFVIFALKSNLSKRIRNSESHIYHSFSKKFKLFSELRIIISMILTLILLPLVITVVYEMSYYAINDPENIKYIDPEPLRKSILDINYCFMYIDQILICYIRKNSEIGIGPLNSLRNSKLDYYSIDTFSSNTNDYNINNHHNNHSKNIQSQMLSYTNSDYAIPITPNSMTFDNYNTVNDNDNGYNDDNDDNNNNNISKNYIKNSLYRRNANYENTSYEALNVFDESLLTLNDDNNGNNNNRKNNNYNHNNNNKKNDYNHNKYNSNNNNSNSIVDNNNNNNNNMNMNYQGRSRFDSIYSNNDNSNYQSRSRFDSIYSNTNDDTNQSINNDNDNDNNNNRNNKDIYNSIYSAINDYNEPTTATERKDRYNSIFSAINDYDEPSITINERKERNNSLFSVIKEYDSSMSTEEGGRNRNNSVFSAINEMDEYLKMDTKNRYSISTINENDESGSMYSNK</sequence>
<evidence type="ECO:0000256" key="1">
    <source>
        <dbReference type="SAM" id="MobiDB-lite"/>
    </source>
</evidence>
<keyword evidence="2" id="KW-0472">Membrane</keyword>
<dbReference type="EMBL" id="MCFG01000231">
    <property type="protein sequence ID" value="ORX77887.1"/>
    <property type="molecule type" value="Genomic_DNA"/>
</dbReference>
<evidence type="ECO:0000313" key="3">
    <source>
        <dbReference type="EMBL" id="ORX77887.1"/>
    </source>
</evidence>
<keyword evidence="4" id="KW-1185">Reference proteome</keyword>
<comment type="caution">
    <text evidence="3">The sequence shown here is derived from an EMBL/GenBank/DDBJ whole genome shotgun (WGS) entry which is preliminary data.</text>
</comment>
<dbReference type="AlphaFoldDB" id="A0A1Y1WWF3"/>
<proteinExistence type="predicted"/>
<feature type="transmembrane region" description="Helical" evidence="2">
    <location>
        <begin position="232"/>
        <end position="251"/>
    </location>
</feature>
<feature type="transmembrane region" description="Helical" evidence="2">
    <location>
        <begin position="53"/>
        <end position="74"/>
    </location>
</feature>
<feature type="compositionally biased region" description="Low complexity" evidence="1">
    <location>
        <begin position="453"/>
        <end position="480"/>
    </location>
</feature>
<organism evidence="3 4">
    <name type="scientific">Anaeromyces robustus</name>
    <dbReference type="NCBI Taxonomy" id="1754192"/>
    <lineage>
        <taxon>Eukaryota</taxon>
        <taxon>Fungi</taxon>
        <taxon>Fungi incertae sedis</taxon>
        <taxon>Chytridiomycota</taxon>
        <taxon>Chytridiomycota incertae sedis</taxon>
        <taxon>Neocallimastigomycetes</taxon>
        <taxon>Neocallimastigales</taxon>
        <taxon>Neocallimastigaceae</taxon>
        <taxon>Anaeromyces</taxon>
    </lineage>
</organism>
<dbReference type="Proteomes" id="UP000193944">
    <property type="component" value="Unassembled WGS sequence"/>
</dbReference>
<evidence type="ECO:0000313" key="4">
    <source>
        <dbReference type="Proteomes" id="UP000193944"/>
    </source>
</evidence>
<feature type="region of interest" description="Disordered" evidence="1">
    <location>
        <begin position="424"/>
        <end position="534"/>
    </location>
</feature>
<feature type="transmembrane region" description="Helical" evidence="2">
    <location>
        <begin position="172"/>
        <end position="201"/>
    </location>
</feature>